<keyword evidence="2" id="KW-1185">Reference proteome</keyword>
<gene>
    <name evidence="1" type="ORF">NDU88_000210</name>
</gene>
<evidence type="ECO:0000313" key="1">
    <source>
        <dbReference type="EMBL" id="KAJ1079544.1"/>
    </source>
</evidence>
<name>A0AAV7KN75_PLEWA</name>
<protein>
    <submittedName>
        <fullName evidence="1">Uncharacterized protein</fullName>
    </submittedName>
</protein>
<dbReference type="AlphaFoldDB" id="A0AAV7KN75"/>
<sequence>GYGAPSRVRFQVFPLDGSGKKKNTLRALKPHTSTLTVPALSLQCPWPICNLPGCYFTHY</sequence>
<evidence type="ECO:0000313" key="2">
    <source>
        <dbReference type="Proteomes" id="UP001066276"/>
    </source>
</evidence>
<dbReference type="Proteomes" id="UP001066276">
    <property type="component" value="Unassembled WGS sequence"/>
</dbReference>
<feature type="non-terminal residue" evidence="1">
    <location>
        <position position="59"/>
    </location>
</feature>
<proteinExistence type="predicted"/>
<reference evidence="1 2" key="1">
    <citation type="journal article" date="2022" name="bioRxiv">
        <title>Sequencing and chromosome-scale assembly of the giantPleurodeles waltlgenome.</title>
        <authorList>
            <person name="Brown T."/>
            <person name="Elewa A."/>
            <person name="Iarovenko S."/>
            <person name="Subramanian E."/>
            <person name="Araus A.J."/>
            <person name="Petzold A."/>
            <person name="Susuki M."/>
            <person name="Suzuki K.-i.T."/>
            <person name="Hayashi T."/>
            <person name="Toyoda A."/>
            <person name="Oliveira C."/>
            <person name="Osipova E."/>
            <person name="Leigh N.D."/>
            <person name="Simon A."/>
            <person name="Yun M.H."/>
        </authorList>
    </citation>
    <scope>NUCLEOTIDE SEQUENCE [LARGE SCALE GENOMIC DNA]</scope>
    <source>
        <strain evidence="1">20211129_DDA</strain>
        <tissue evidence="1">Liver</tissue>
    </source>
</reference>
<accession>A0AAV7KN75</accession>
<dbReference type="EMBL" id="JANPWB010000097">
    <property type="protein sequence ID" value="KAJ1079544.1"/>
    <property type="molecule type" value="Genomic_DNA"/>
</dbReference>
<organism evidence="1 2">
    <name type="scientific">Pleurodeles waltl</name>
    <name type="common">Iberian ribbed newt</name>
    <dbReference type="NCBI Taxonomy" id="8319"/>
    <lineage>
        <taxon>Eukaryota</taxon>
        <taxon>Metazoa</taxon>
        <taxon>Chordata</taxon>
        <taxon>Craniata</taxon>
        <taxon>Vertebrata</taxon>
        <taxon>Euteleostomi</taxon>
        <taxon>Amphibia</taxon>
        <taxon>Batrachia</taxon>
        <taxon>Caudata</taxon>
        <taxon>Salamandroidea</taxon>
        <taxon>Salamandridae</taxon>
        <taxon>Pleurodelinae</taxon>
        <taxon>Pleurodeles</taxon>
    </lineage>
</organism>
<feature type="non-terminal residue" evidence="1">
    <location>
        <position position="1"/>
    </location>
</feature>
<comment type="caution">
    <text evidence="1">The sequence shown here is derived from an EMBL/GenBank/DDBJ whole genome shotgun (WGS) entry which is preliminary data.</text>
</comment>